<evidence type="ECO:0000256" key="3">
    <source>
        <dbReference type="ARBA" id="ARBA00022833"/>
    </source>
</evidence>
<evidence type="ECO:0000256" key="5">
    <source>
        <dbReference type="SAM" id="MobiDB-lite"/>
    </source>
</evidence>
<evidence type="ECO:0000259" key="6">
    <source>
        <dbReference type="PROSITE" id="PS51891"/>
    </source>
</evidence>
<organism evidence="7 8">
    <name type="scientific">Thielaviopsis punctulata</name>
    <dbReference type="NCBI Taxonomy" id="72032"/>
    <lineage>
        <taxon>Eukaryota</taxon>
        <taxon>Fungi</taxon>
        <taxon>Dikarya</taxon>
        <taxon>Ascomycota</taxon>
        <taxon>Pezizomycotina</taxon>
        <taxon>Sordariomycetes</taxon>
        <taxon>Hypocreomycetidae</taxon>
        <taxon>Microascales</taxon>
        <taxon>Ceratocystidaceae</taxon>
        <taxon>Thielaviopsis</taxon>
    </lineage>
</organism>
<dbReference type="InterPro" id="IPR011057">
    <property type="entry name" value="Mss4-like_sf"/>
</dbReference>
<evidence type="ECO:0000256" key="4">
    <source>
        <dbReference type="ARBA" id="ARBA00023239"/>
    </source>
</evidence>
<dbReference type="EMBL" id="LAEV01000612">
    <property type="protein sequence ID" value="KKA29962.1"/>
    <property type="molecule type" value="Genomic_DNA"/>
</dbReference>
<dbReference type="GO" id="GO:0046872">
    <property type="term" value="F:metal ion binding"/>
    <property type="evidence" value="ECO:0007669"/>
    <property type="project" value="UniProtKB-KW"/>
</dbReference>
<dbReference type="Proteomes" id="UP000033483">
    <property type="component" value="Unassembled WGS sequence"/>
</dbReference>
<name>A0A0F4ZHE9_9PEZI</name>
<protein>
    <recommendedName>
        <fullName evidence="6">CENP-V/GFA domain-containing protein</fullName>
    </recommendedName>
</protein>
<keyword evidence="4" id="KW-0456">Lyase</keyword>
<comment type="similarity">
    <text evidence="1">Belongs to the Gfa family.</text>
</comment>
<proteinExistence type="inferred from homology"/>
<sequence>MDVICQCGTVKFTTPLPKPLALYVCHCMQCKRTASAAVNSSAIYPRFAVPVLPALSVYKYARNTRFVSYFCKECGTRLIHITPSKNVVSIKAACIIGLDWSSAVHLSTLCSMLPISEGSEATVESPEQTGTAAPAGGDIK</sequence>
<dbReference type="AlphaFoldDB" id="A0A0F4ZHE9"/>
<feature type="region of interest" description="Disordered" evidence="5">
    <location>
        <begin position="120"/>
        <end position="140"/>
    </location>
</feature>
<evidence type="ECO:0000313" key="7">
    <source>
        <dbReference type="EMBL" id="KKA29962.1"/>
    </source>
</evidence>
<dbReference type="GO" id="GO:0016846">
    <property type="term" value="F:carbon-sulfur lyase activity"/>
    <property type="evidence" value="ECO:0007669"/>
    <property type="project" value="InterPro"/>
</dbReference>
<reference evidence="7 8" key="1">
    <citation type="submission" date="2015-03" db="EMBL/GenBank/DDBJ databases">
        <authorList>
            <person name="Radwan O."/>
            <person name="Al-Naeli F.A."/>
            <person name="Rendon G.A."/>
            <person name="Fields C."/>
        </authorList>
    </citation>
    <scope>NUCLEOTIDE SEQUENCE [LARGE SCALE GENOMIC DNA]</scope>
    <source>
        <strain evidence="7">CR-DP1</strain>
    </source>
</reference>
<dbReference type="PANTHER" id="PTHR33337">
    <property type="entry name" value="GFA DOMAIN-CONTAINING PROTEIN"/>
    <property type="match status" value="1"/>
</dbReference>
<comment type="caution">
    <text evidence="7">The sequence shown here is derived from an EMBL/GenBank/DDBJ whole genome shotgun (WGS) entry which is preliminary data.</text>
</comment>
<accession>A0A0F4ZHE9</accession>
<dbReference type="Pfam" id="PF04828">
    <property type="entry name" value="GFA"/>
    <property type="match status" value="1"/>
</dbReference>
<evidence type="ECO:0000256" key="1">
    <source>
        <dbReference type="ARBA" id="ARBA00005495"/>
    </source>
</evidence>
<gene>
    <name evidence="7" type="ORF">TD95_003774</name>
</gene>
<keyword evidence="8" id="KW-1185">Reference proteome</keyword>
<dbReference type="Gene3D" id="3.90.1590.10">
    <property type="entry name" value="glutathione-dependent formaldehyde- activating enzyme (gfa)"/>
    <property type="match status" value="1"/>
</dbReference>
<feature type="non-terminal residue" evidence="7">
    <location>
        <position position="140"/>
    </location>
</feature>
<dbReference type="OrthoDB" id="5290969at2759"/>
<keyword evidence="3" id="KW-0862">Zinc</keyword>
<dbReference type="SUPFAM" id="SSF51316">
    <property type="entry name" value="Mss4-like"/>
    <property type="match status" value="1"/>
</dbReference>
<evidence type="ECO:0000256" key="2">
    <source>
        <dbReference type="ARBA" id="ARBA00022723"/>
    </source>
</evidence>
<evidence type="ECO:0000313" key="8">
    <source>
        <dbReference type="Proteomes" id="UP000033483"/>
    </source>
</evidence>
<dbReference type="InterPro" id="IPR006913">
    <property type="entry name" value="CENP-V/GFA"/>
</dbReference>
<dbReference type="PANTHER" id="PTHR33337:SF3">
    <property type="entry name" value="CENP-V_GFA DOMAIN-CONTAINING PROTEIN"/>
    <property type="match status" value="1"/>
</dbReference>
<feature type="domain" description="CENP-V/GFA" evidence="6">
    <location>
        <begin position="1"/>
        <end position="101"/>
    </location>
</feature>
<keyword evidence="2" id="KW-0479">Metal-binding</keyword>
<dbReference type="PROSITE" id="PS51891">
    <property type="entry name" value="CENP_V_GFA"/>
    <property type="match status" value="1"/>
</dbReference>